<feature type="compositionally biased region" description="Pro residues" evidence="1">
    <location>
        <begin position="87"/>
        <end position="103"/>
    </location>
</feature>
<sequence>MAGFGAFGSPAVPLRHAAASIRREAPPKASESRFEEPRRRTREFRMMFPIRSALQPTARRLALSVATALLAIGFVAEASAQTSPAQPVAPKPVAPKPGAPAAPNPGEQAQAPQLISSPWTKLCSTDPEAKKEICLVTMELRAETGQFLASVLVRETKGEPKKTFAVVTPLTVQLQPGFRVVVEKQQPVNGKYTICFPNGCFGELEIDAEFVKKLKGAQGLAIQVVNQTGRPVSFPISLAGFGKAYDGAPLDPKAVEEQQKKLQDEMQKRAEELRKKLLEQGGGAPSAAAPK</sequence>
<dbReference type="AlphaFoldDB" id="A0A348FY99"/>
<dbReference type="KEGG" id="blag:BLTE_09670"/>
<dbReference type="EMBL" id="AP018907">
    <property type="protein sequence ID" value="BBF92282.1"/>
    <property type="molecule type" value="Genomic_DNA"/>
</dbReference>
<feature type="compositionally biased region" description="Low complexity" evidence="1">
    <location>
        <begin position="104"/>
        <end position="113"/>
    </location>
</feature>
<proteinExistence type="predicted"/>
<name>A0A348FY99_9HYPH</name>
<dbReference type="Gene3D" id="2.60.40.1880">
    <property type="entry name" value="Invasion associated locus B (IalB) protein"/>
    <property type="match status" value="1"/>
</dbReference>
<reference evidence="2 3" key="1">
    <citation type="submission" date="2018-08" db="EMBL/GenBank/DDBJ databases">
        <title>Complete genome sequencing of Blastochloris tepida GI.</title>
        <authorList>
            <person name="Tsukatani Y."/>
            <person name="Mori H."/>
        </authorList>
    </citation>
    <scope>NUCLEOTIDE SEQUENCE [LARGE SCALE GENOMIC DNA]</scope>
    <source>
        <strain evidence="2 3">GI</strain>
    </source>
</reference>
<feature type="region of interest" description="Disordered" evidence="1">
    <location>
        <begin position="81"/>
        <end position="113"/>
    </location>
</feature>
<organism evidence="2 3">
    <name type="scientific">Blastochloris tepida</name>
    <dbReference type="NCBI Taxonomy" id="2233851"/>
    <lineage>
        <taxon>Bacteria</taxon>
        <taxon>Pseudomonadati</taxon>
        <taxon>Pseudomonadota</taxon>
        <taxon>Alphaproteobacteria</taxon>
        <taxon>Hyphomicrobiales</taxon>
        <taxon>Blastochloridaceae</taxon>
        <taxon>Blastochloris</taxon>
    </lineage>
</organism>
<evidence type="ECO:0000256" key="1">
    <source>
        <dbReference type="SAM" id="MobiDB-lite"/>
    </source>
</evidence>
<keyword evidence="3" id="KW-1185">Reference proteome</keyword>
<dbReference type="InterPro" id="IPR010642">
    <property type="entry name" value="Invasion_prot_B"/>
</dbReference>
<evidence type="ECO:0000313" key="3">
    <source>
        <dbReference type="Proteomes" id="UP000266934"/>
    </source>
</evidence>
<dbReference type="Proteomes" id="UP000266934">
    <property type="component" value="Chromosome"/>
</dbReference>
<evidence type="ECO:0008006" key="4">
    <source>
        <dbReference type="Google" id="ProtNLM"/>
    </source>
</evidence>
<gene>
    <name evidence="2" type="ORF">BLTE_09670</name>
</gene>
<evidence type="ECO:0000313" key="2">
    <source>
        <dbReference type="EMBL" id="BBF92282.1"/>
    </source>
</evidence>
<protein>
    <recommendedName>
        <fullName evidence="4">Invasion associated locus B family protein</fullName>
    </recommendedName>
</protein>
<accession>A0A348FY99</accession>
<dbReference type="Pfam" id="PF06776">
    <property type="entry name" value="IalB"/>
    <property type="match status" value="1"/>
</dbReference>
<dbReference type="InterPro" id="IPR038696">
    <property type="entry name" value="IalB_sf"/>
</dbReference>